<dbReference type="InterPro" id="IPR011009">
    <property type="entry name" value="Kinase-like_dom_sf"/>
</dbReference>
<organism evidence="2 3">
    <name type="scientific">Ambispora leptoticha</name>
    <dbReference type="NCBI Taxonomy" id="144679"/>
    <lineage>
        <taxon>Eukaryota</taxon>
        <taxon>Fungi</taxon>
        <taxon>Fungi incertae sedis</taxon>
        <taxon>Mucoromycota</taxon>
        <taxon>Glomeromycotina</taxon>
        <taxon>Glomeromycetes</taxon>
        <taxon>Archaeosporales</taxon>
        <taxon>Ambisporaceae</taxon>
        <taxon>Ambispora</taxon>
    </lineage>
</organism>
<dbReference type="PANTHER" id="PTHR34415:SF1">
    <property type="entry name" value="INTEGRASE CATALYTIC DOMAIN-CONTAINING PROTEIN"/>
    <property type="match status" value="1"/>
</dbReference>
<dbReference type="AlphaFoldDB" id="A0A9N9CC63"/>
<comment type="caution">
    <text evidence="2">The sequence shown here is derived from an EMBL/GenBank/DDBJ whole genome shotgun (WGS) entry which is preliminary data.</text>
</comment>
<evidence type="ECO:0000313" key="2">
    <source>
        <dbReference type="EMBL" id="CAG8595238.1"/>
    </source>
</evidence>
<reference evidence="2" key="1">
    <citation type="submission" date="2021-06" db="EMBL/GenBank/DDBJ databases">
        <authorList>
            <person name="Kallberg Y."/>
            <person name="Tangrot J."/>
            <person name="Rosling A."/>
        </authorList>
    </citation>
    <scope>NUCLEOTIDE SEQUENCE</scope>
    <source>
        <strain evidence="2">FL130A</strain>
    </source>
</reference>
<gene>
    <name evidence="2" type="ORF">ALEPTO_LOCUS7888</name>
</gene>
<accession>A0A9N9CC63</accession>
<feature type="coiled-coil region" evidence="1">
    <location>
        <begin position="4"/>
        <end position="85"/>
    </location>
</feature>
<name>A0A9N9CC63_9GLOM</name>
<dbReference type="OrthoDB" id="2315594at2759"/>
<dbReference type="Proteomes" id="UP000789508">
    <property type="component" value="Unassembled WGS sequence"/>
</dbReference>
<keyword evidence="3" id="KW-1185">Reference proteome</keyword>
<sequence length="907" mass="104198">MATLEYYQQQLKDAKNELDKANAALNEANAALKSFQESKYRGVKLDELRDKEEREDLNAKEKATLKRLADDEADLKNNVKECREAVKDFIPPEKRELEGEKLETESLRPSKMLKTQEDIMEAVKSILPPSSAARSQNLSKVQKKTEIYCHRPAEFVGQPVLFFHPVFGKFIKNYNNENLEVSRDLCGKVHNFIDIMAQTYQSEKQRQQVFDEFLIDALDLNFISITVDDGSSNDGVLLENDRYLVALREVKNEIGEEGSDPFLQASFSVLNFWKQNKYKSFRKACNCPTLIMCLAGPWLCIAASIFTDHLIVDPLTDFVPLLPTKHPNELDHIARLFQAWKLAITDLKHFYHTDKTVESAWSAKHPCDYQNLFPYPNLLIIDDKKVEFTYESWMSSSKSMCTATISDMNIDIIVKFTKNYCDDAHKLCASEGLAPQLFCVDRKMIPGWTMVIMENIKEAKPLHETTFNLKKDQDQVFQDIQQAISLLNHNNLVFADLRPNNVLVYEKDQLRRAMLVDFDWTGVAEKDCYPLFMNHENIDWPAGAEDGKVLQKKHDEDYPYMINNEYDGSTEYEKAIRFLEIGCNCGCSKKIPREKFAELREAFQAPSRSEQDIFLMAQLKAMNGIGRTHFENVRNHLATNGIIPRVHVTIDITVATAVKNFLENYAEINGLPSPGRNEEEARDLLKKYKEHLVKAKLERNYYNRNTKLAEQQRKLLRLGTKRSRAPFRSTDEAVREQINYVLDEDEIIGKGPNGTLSLVFDGIKKLNKGEKHLKITCDNAVICGYYESIELNFMVPGHTKFKCDGSFGLIKKLYRKTTLSAMKAANLDLNSVLGIFFKKLSGLQKYQHFVFEAANPGIVKAQLVANVLTPLPLDYKRQEYLYHHIRPFVRDEFKDITCPSPTYTGNE</sequence>
<dbReference type="EMBL" id="CAJVPS010003847">
    <property type="protein sequence ID" value="CAG8595238.1"/>
    <property type="molecule type" value="Genomic_DNA"/>
</dbReference>
<evidence type="ECO:0000313" key="3">
    <source>
        <dbReference type="Proteomes" id="UP000789508"/>
    </source>
</evidence>
<proteinExistence type="predicted"/>
<evidence type="ECO:0000256" key="1">
    <source>
        <dbReference type="SAM" id="Coils"/>
    </source>
</evidence>
<protein>
    <submittedName>
        <fullName evidence="2">1213_t:CDS:1</fullName>
    </submittedName>
</protein>
<dbReference type="PANTHER" id="PTHR34415">
    <property type="entry name" value="INTEGRASE CATALYTIC DOMAIN-CONTAINING PROTEIN"/>
    <property type="match status" value="1"/>
</dbReference>
<keyword evidence="1" id="KW-0175">Coiled coil</keyword>
<dbReference type="SUPFAM" id="SSF56112">
    <property type="entry name" value="Protein kinase-like (PK-like)"/>
    <property type="match status" value="1"/>
</dbReference>